<keyword evidence="7" id="KW-1185">Reference proteome</keyword>
<dbReference type="GO" id="GO:0005634">
    <property type="term" value="C:nucleus"/>
    <property type="evidence" value="ECO:0007669"/>
    <property type="project" value="TreeGrafter"/>
</dbReference>
<feature type="compositionally biased region" description="Low complexity" evidence="4">
    <location>
        <begin position="31"/>
        <end position="46"/>
    </location>
</feature>
<feature type="compositionally biased region" description="Low complexity" evidence="4">
    <location>
        <begin position="483"/>
        <end position="506"/>
    </location>
</feature>
<dbReference type="InterPro" id="IPR036431">
    <property type="entry name" value="ARID_dom_sf"/>
</dbReference>
<evidence type="ECO:0000259" key="5">
    <source>
        <dbReference type="PROSITE" id="PS51011"/>
    </source>
</evidence>
<feature type="domain" description="ARID" evidence="5">
    <location>
        <begin position="234"/>
        <end position="344"/>
    </location>
</feature>
<protein>
    <recommendedName>
        <fullName evidence="5">ARID domain-containing protein</fullName>
    </recommendedName>
</protein>
<feature type="compositionally biased region" description="Low complexity" evidence="4">
    <location>
        <begin position="56"/>
        <end position="79"/>
    </location>
</feature>
<dbReference type="PROSITE" id="PS51011">
    <property type="entry name" value="ARID"/>
    <property type="match status" value="1"/>
</dbReference>
<dbReference type="Proteomes" id="UP001385951">
    <property type="component" value="Unassembled WGS sequence"/>
</dbReference>
<dbReference type="InterPro" id="IPR001606">
    <property type="entry name" value="ARID_dom"/>
</dbReference>
<sequence length="799" mass="89804">MSNFWFNDGNQSSGIPKEDAFLNNIFDQAAQSNNQSNQQVPHNNQSMDTEMLSNPQQTPNQQGFPSQQQPPSAQQQQQKSLDKSKQEQLLQMRQQIMQQQMLHAKQQKQQQEQQQFSPSNIPMSASPQPSNAPTPQQMMNMNQGGRGQGNSQVNLVYAPSPVNNMNSPGMVSSTTPQYSHLAGTPQIPQNLSRPQLQPSNPQQNPKPMQGPAQHQAQQAQQQLVSKLSPQQLQQLQYELFIATLNDFMNSRNTPITQQPIVNGKKVNLLLLHLLSQKLGGGQQLMKALQNIQPQQGNSWTAICQRLGFFEGINVQQDFNSRIQIEKETANVYMQYVLPYEQYGQTPNGARDLQTKRMMYQKKIFLKLQQLQLQQQQQQQQQQQPQQQQNAPNQLQQQMQNPPSRHISQSNMSPPANINSPGINNVPTPGAGMIHQSPIPSSAPTPQQRKLSHVSNPSAHNSPAVSQSPYMAQQTISRSGSVVQQHTPQQHSQPPPQNQTQQTMQKPTKPKPQRTPNDQASESPQLDKPDKELEFNIIKNYVPLRKLVETHDGFDIKALSSLASEIELTKPVYLFAPELGSINVHALTMALKNYTVPNSGEIMSALNTLLVTTSDSSFSFKVTDCLELLDSLALLGLKVLDHIIGKKSKHASVYEDASKLSENNPIDDVFKKYTGNQQMFGEDVTYVVDSLSAEVIEDEDSDLDLDEVFSYEEENDTPMSNIEEEPKLEKFGITDYNTTILKFKEENKYHFSKLQTKSAVDEQVMVLPDETSTLDSFIAPNVDVDVSQELLRLLRLLKSF</sequence>
<dbReference type="SMART" id="SM00501">
    <property type="entry name" value="BRIGHT"/>
    <property type="match status" value="1"/>
</dbReference>
<dbReference type="InterPro" id="IPR051232">
    <property type="entry name" value="ARID/SWI1_ChromRemod"/>
</dbReference>
<feature type="compositionally biased region" description="Low complexity" evidence="4">
    <location>
        <begin position="380"/>
        <end position="402"/>
    </location>
</feature>
<feature type="compositionally biased region" description="Polar residues" evidence="4">
    <location>
        <begin position="161"/>
        <end position="178"/>
    </location>
</feature>
<organism evidence="6 7">
    <name type="scientific">Cerrena zonata</name>
    <dbReference type="NCBI Taxonomy" id="2478898"/>
    <lineage>
        <taxon>Eukaryota</taxon>
        <taxon>Fungi</taxon>
        <taxon>Dikarya</taxon>
        <taxon>Basidiomycota</taxon>
        <taxon>Agaricomycotina</taxon>
        <taxon>Agaricomycetes</taxon>
        <taxon>Polyporales</taxon>
        <taxon>Cerrenaceae</taxon>
        <taxon>Cerrena</taxon>
    </lineage>
</organism>
<dbReference type="GO" id="GO:0006357">
    <property type="term" value="P:regulation of transcription by RNA polymerase II"/>
    <property type="evidence" value="ECO:0007669"/>
    <property type="project" value="TreeGrafter"/>
</dbReference>
<feature type="compositionally biased region" description="Low complexity" evidence="4">
    <location>
        <begin position="194"/>
        <end position="224"/>
    </location>
</feature>
<evidence type="ECO:0000256" key="1">
    <source>
        <dbReference type="ARBA" id="ARBA00023015"/>
    </source>
</evidence>
<feature type="compositionally biased region" description="Polar residues" evidence="4">
    <location>
        <begin position="437"/>
        <end position="482"/>
    </location>
</feature>
<dbReference type="SUPFAM" id="SSF46774">
    <property type="entry name" value="ARID-like"/>
    <property type="match status" value="1"/>
</dbReference>
<evidence type="ECO:0000313" key="7">
    <source>
        <dbReference type="Proteomes" id="UP001385951"/>
    </source>
</evidence>
<keyword evidence="1" id="KW-0805">Transcription regulation</keyword>
<evidence type="ECO:0000313" key="6">
    <source>
        <dbReference type="EMBL" id="KAK7681227.1"/>
    </source>
</evidence>
<evidence type="ECO:0000256" key="4">
    <source>
        <dbReference type="SAM" id="MobiDB-lite"/>
    </source>
</evidence>
<feature type="region of interest" description="Disordered" evidence="4">
    <location>
        <begin position="380"/>
        <end position="530"/>
    </location>
</feature>
<feature type="compositionally biased region" description="Low complexity" evidence="4">
    <location>
        <begin position="87"/>
        <end position="115"/>
    </location>
</feature>
<name>A0AAW0FPN3_9APHY</name>
<evidence type="ECO:0000256" key="3">
    <source>
        <dbReference type="ARBA" id="ARBA00023242"/>
    </source>
</evidence>
<evidence type="ECO:0000256" key="2">
    <source>
        <dbReference type="ARBA" id="ARBA00023163"/>
    </source>
</evidence>
<dbReference type="GO" id="GO:0000976">
    <property type="term" value="F:transcription cis-regulatory region binding"/>
    <property type="evidence" value="ECO:0007669"/>
    <property type="project" value="TreeGrafter"/>
</dbReference>
<accession>A0AAW0FPN3</accession>
<proteinExistence type="predicted"/>
<dbReference type="AlphaFoldDB" id="A0AAW0FPN3"/>
<dbReference type="EMBL" id="JASBNA010000042">
    <property type="protein sequence ID" value="KAK7681227.1"/>
    <property type="molecule type" value="Genomic_DNA"/>
</dbReference>
<feature type="compositionally biased region" description="Polar residues" evidence="4">
    <location>
        <begin position="116"/>
        <end position="135"/>
    </location>
</feature>
<keyword evidence="3" id="KW-0539">Nucleus</keyword>
<gene>
    <name evidence="6" type="ORF">QCA50_015614</name>
</gene>
<dbReference type="Pfam" id="PF01388">
    <property type="entry name" value="ARID"/>
    <property type="match status" value="1"/>
</dbReference>
<feature type="compositionally biased region" description="Polar residues" evidence="4">
    <location>
        <begin position="405"/>
        <end position="426"/>
    </location>
</feature>
<dbReference type="Gene3D" id="1.10.150.60">
    <property type="entry name" value="ARID DNA-binding domain"/>
    <property type="match status" value="1"/>
</dbReference>
<dbReference type="SMART" id="SM01014">
    <property type="entry name" value="ARID"/>
    <property type="match status" value="1"/>
</dbReference>
<keyword evidence="2" id="KW-0804">Transcription</keyword>
<dbReference type="PANTHER" id="PTHR13964:SF27">
    <property type="entry name" value="HAT-TRICK, ISOFORM D"/>
    <property type="match status" value="1"/>
</dbReference>
<comment type="caution">
    <text evidence="6">The sequence shown here is derived from an EMBL/GenBank/DDBJ whole genome shotgun (WGS) entry which is preliminary data.</text>
</comment>
<feature type="region of interest" description="Disordered" evidence="4">
    <location>
        <begin position="27"/>
        <end position="224"/>
    </location>
</feature>
<reference evidence="6 7" key="1">
    <citation type="submission" date="2022-09" db="EMBL/GenBank/DDBJ databases">
        <authorList>
            <person name="Palmer J.M."/>
        </authorList>
    </citation>
    <scope>NUCLEOTIDE SEQUENCE [LARGE SCALE GENOMIC DNA]</scope>
    <source>
        <strain evidence="6 7">DSM 7382</strain>
    </source>
</reference>
<dbReference type="PANTHER" id="PTHR13964">
    <property type="entry name" value="RBP-RELATED"/>
    <property type="match status" value="1"/>
</dbReference>